<dbReference type="InterPro" id="IPR036412">
    <property type="entry name" value="HAD-like_sf"/>
</dbReference>
<dbReference type="Gene3D" id="3.40.50.300">
    <property type="entry name" value="P-loop containing nucleotide triphosphate hydrolases"/>
    <property type="match status" value="1"/>
</dbReference>
<keyword evidence="3" id="KW-1185">Reference proteome</keyword>
<protein>
    <submittedName>
        <fullName evidence="2">DNA kinase/phosphatase Pnk1</fullName>
    </submittedName>
</protein>
<dbReference type="InterPro" id="IPR027417">
    <property type="entry name" value="P-loop_NTPase"/>
</dbReference>
<evidence type="ECO:0000313" key="3">
    <source>
        <dbReference type="Proteomes" id="UP001642502"/>
    </source>
</evidence>
<dbReference type="InterPro" id="IPR023214">
    <property type="entry name" value="HAD_sf"/>
</dbReference>
<dbReference type="Pfam" id="PF13671">
    <property type="entry name" value="AAA_33"/>
    <property type="match status" value="2"/>
</dbReference>
<keyword evidence="2" id="KW-0808">Transferase</keyword>
<dbReference type="InterPro" id="IPR006549">
    <property type="entry name" value="HAD-SF_hydro_IIIA"/>
</dbReference>
<dbReference type="Pfam" id="PF08645">
    <property type="entry name" value="PNK3P"/>
    <property type="match status" value="1"/>
</dbReference>
<dbReference type="PANTHER" id="PTHR12083">
    <property type="entry name" value="BIFUNCTIONAL POLYNUCLEOTIDE PHOSPHATASE/KINASE"/>
    <property type="match status" value="1"/>
</dbReference>
<name>A0ABP0E6F6_9PEZI</name>
<evidence type="ECO:0000313" key="2">
    <source>
        <dbReference type="EMBL" id="CAK7275261.1"/>
    </source>
</evidence>
<gene>
    <name evidence="2" type="primary">pnk1</name>
    <name evidence="2" type="ORF">SEPCBS119000_006604</name>
</gene>
<dbReference type="Proteomes" id="UP001642502">
    <property type="component" value="Unassembled WGS sequence"/>
</dbReference>
<accession>A0ABP0E6F6</accession>
<organism evidence="2 3">
    <name type="scientific">Sporothrix epigloea</name>
    <dbReference type="NCBI Taxonomy" id="1892477"/>
    <lineage>
        <taxon>Eukaryota</taxon>
        <taxon>Fungi</taxon>
        <taxon>Dikarya</taxon>
        <taxon>Ascomycota</taxon>
        <taxon>Pezizomycotina</taxon>
        <taxon>Sordariomycetes</taxon>
        <taxon>Sordariomycetidae</taxon>
        <taxon>Ophiostomatales</taxon>
        <taxon>Ophiostomataceae</taxon>
        <taxon>Sporothrix</taxon>
    </lineage>
</organism>
<dbReference type="SUPFAM" id="SSF56784">
    <property type="entry name" value="HAD-like"/>
    <property type="match status" value="1"/>
</dbReference>
<dbReference type="GO" id="GO:0016301">
    <property type="term" value="F:kinase activity"/>
    <property type="evidence" value="ECO:0007669"/>
    <property type="project" value="UniProtKB-KW"/>
</dbReference>
<dbReference type="InterPro" id="IPR013954">
    <property type="entry name" value="PNK3P"/>
</dbReference>
<keyword evidence="2" id="KW-0418">Kinase</keyword>
<feature type="compositionally biased region" description="Low complexity" evidence="1">
    <location>
        <begin position="12"/>
        <end position="24"/>
    </location>
</feature>
<comment type="caution">
    <text evidence="2">The sequence shown here is derived from an EMBL/GenBank/DDBJ whole genome shotgun (WGS) entry which is preliminary data.</text>
</comment>
<feature type="region of interest" description="Disordered" evidence="1">
    <location>
        <begin position="1"/>
        <end position="51"/>
    </location>
</feature>
<dbReference type="SUPFAM" id="SSF52540">
    <property type="entry name" value="P-loop containing nucleoside triphosphate hydrolases"/>
    <property type="match status" value="1"/>
</dbReference>
<reference evidence="2 3" key="1">
    <citation type="submission" date="2024-01" db="EMBL/GenBank/DDBJ databases">
        <authorList>
            <person name="Allen C."/>
            <person name="Tagirdzhanova G."/>
        </authorList>
    </citation>
    <scope>NUCLEOTIDE SEQUENCE [LARGE SCALE GENOMIC DNA]</scope>
    <source>
        <strain evidence="2 3">CBS 119000</strain>
    </source>
</reference>
<sequence length="497" mass="55168">MSSSQPPPTPSPSSSAPAPASADPTLTAKRKADSNAHDPAISPPPTKRKIQSSVSSKVVANFFTPTSQKPAAKTSVIWEERAPVHGLPVTLLVGTCRPDGCKDVTATRKRWCSVAAFDLDSTLITTASGKKHAVSATDWKWWDASVPKRLRDLHDQGFIIVILSNQGGLVLPTDIKIRGRPPPPLKPGALERLANFKQKCAAVLTELGVPVKLYAATGRDQFRKPRIGMWQEMVHELELLGEEHGQRELDYDESFFVGDAAGRVAILRDLKLVPQDFGCSDRNMAANIGLDFQTPEEYFLGEAPRHFARDFDLADYPFDAAAAAAGPRPPGFSKTNRQELVVLTGPPGAGKSTFCRTYLERMGYERVNQDLLRSKDRCIKRATALLESGKSVVIDNTNPDPASRSVWIDIGIAKRVVVRCVWFNVTKALCEHNEAVRWQTKSLNPEERGTLPRFAFNAFFSRFQEPKTYEGFYDVTRIDFKFTGTAEEYEIWGTYWL</sequence>
<evidence type="ECO:0000256" key="1">
    <source>
        <dbReference type="SAM" id="MobiDB-lite"/>
    </source>
</evidence>
<dbReference type="Gene3D" id="3.40.50.1000">
    <property type="entry name" value="HAD superfamily/HAD-like"/>
    <property type="match status" value="1"/>
</dbReference>
<dbReference type="PANTHER" id="PTHR12083:SF9">
    <property type="entry name" value="BIFUNCTIONAL POLYNUCLEOTIDE PHOSPHATASE_KINASE"/>
    <property type="match status" value="1"/>
</dbReference>
<dbReference type="NCBIfam" id="TIGR01664">
    <property type="entry name" value="DNA-3'-Pase"/>
    <property type="match status" value="1"/>
</dbReference>
<dbReference type="EMBL" id="CAWUON010000194">
    <property type="protein sequence ID" value="CAK7275261.1"/>
    <property type="molecule type" value="Genomic_DNA"/>
</dbReference>
<feature type="compositionally biased region" description="Pro residues" evidence="1">
    <location>
        <begin position="1"/>
        <end position="11"/>
    </location>
</feature>
<dbReference type="NCBIfam" id="TIGR01662">
    <property type="entry name" value="HAD-SF-IIIA"/>
    <property type="match status" value="1"/>
</dbReference>
<dbReference type="InterPro" id="IPR006551">
    <property type="entry name" value="Polynucleotide_phosphatase"/>
</dbReference>
<proteinExistence type="predicted"/>